<dbReference type="OrthoDB" id="4898945at2759"/>
<gene>
    <name evidence="5" type="ORF">P691DRAFT_724934</name>
</gene>
<dbReference type="AlphaFoldDB" id="A0A9P5XII7"/>
<dbReference type="InterPro" id="IPR036908">
    <property type="entry name" value="RlpA-like_sf"/>
</dbReference>
<accession>A0A9P5XII7</accession>
<name>A0A9P5XII7_9AGAR</name>
<dbReference type="CDD" id="cd22778">
    <property type="entry name" value="DPBB_CEPL-like"/>
    <property type="match status" value="1"/>
</dbReference>
<dbReference type="Gene3D" id="2.40.40.10">
    <property type="entry name" value="RlpA-like domain"/>
    <property type="match status" value="1"/>
</dbReference>
<protein>
    <recommendedName>
        <fullName evidence="7">Cerato-platanin</fullName>
    </recommendedName>
</protein>
<evidence type="ECO:0000313" key="6">
    <source>
        <dbReference type="Proteomes" id="UP000807342"/>
    </source>
</evidence>
<feature type="signal peptide" evidence="4">
    <location>
        <begin position="1"/>
        <end position="19"/>
    </location>
</feature>
<keyword evidence="4" id="KW-0732">Signal</keyword>
<dbReference type="InterPro" id="IPR010829">
    <property type="entry name" value="Cerato-platanin"/>
</dbReference>
<proteinExistence type="inferred from homology"/>
<keyword evidence="3" id="KW-0964">Secreted</keyword>
<dbReference type="EMBL" id="MU151093">
    <property type="protein sequence ID" value="KAF9450972.1"/>
    <property type="molecule type" value="Genomic_DNA"/>
</dbReference>
<reference evidence="5" key="1">
    <citation type="submission" date="2020-11" db="EMBL/GenBank/DDBJ databases">
        <authorList>
            <consortium name="DOE Joint Genome Institute"/>
            <person name="Ahrendt S."/>
            <person name="Riley R."/>
            <person name="Andreopoulos W."/>
            <person name="Labutti K."/>
            <person name="Pangilinan J."/>
            <person name="Ruiz-Duenas F.J."/>
            <person name="Barrasa J.M."/>
            <person name="Sanchez-Garcia M."/>
            <person name="Camarero S."/>
            <person name="Miyauchi S."/>
            <person name="Serrano A."/>
            <person name="Linde D."/>
            <person name="Babiker R."/>
            <person name="Drula E."/>
            <person name="Ayuso-Fernandez I."/>
            <person name="Pacheco R."/>
            <person name="Padilla G."/>
            <person name="Ferreira P."/>
            <person name="Barriuso J."/>
            <person name="Kellner H."/>
            <person name="Castanera R."/>
            <person name="Alfaro M."/>
            <person name="Ramirez L."/>
            <person name="Pisabarro A.G."/>
            <person name="Kuo A."/>
            <person name="Tritt A."/>
            <person name="Lipzen A."/>
            <person name="He G."/>
            <person name="Yan M."/>
            <person name="Ng V."/>
            <person name="Cullen D."/>
            <person name="Martin F."/>
            <person name="Rosso M.-N."/>
            <person name="Henrissat B."/>
            <person name="Hibbett D."/>
            <person name="Martinez A.T."/>
            <person name="Grigoriev I.V."/>
        </authorList>
    </citation>
    <scope>NUCLEOTIDE SEQUENCE</scope>
    <source>
        <strain evidence="5">MF-IS2</strain>
    </source>
</reference>
<dbReference type="Pfam" id="PF07249">
    <property type="entry name" value="Cerato-platanin"/>
    <property type="match status" value="1"/>
</dbReference>
<sequence length="148" mass="15653">MQFTSTFFALFATVAFTVAQPPAPGALNFDTLYDNPKGTLGSTACSADVGILKGHTTFGSIPNFPHIAGSFLIEGFNSTRCGACYELLYNRADGKQVVIPFTIINTAPAPSFVSSLQGVTDLTGLNRDQFPGDAVISFKEVPSIDCGF</sequence>
<feature type="chain" id="PRO_5040349659" description="Cerato-platanin" evidence="4">
    <location>
        <begin position="20"/>
        <end position="148"/>
    </location>
</feature>
<comment type="caution">
    <text evidence="5">The sequence shown here is derived from an EMBL/GenBank/DDBJ whole genome shotgun (WGS) entry which is preliminary data.</text>
</comment>
<evidence type="ECO:0008006" key="7">
    <source>
        <dbReference type="Google" id="ProtNLM"/>
    </source>
</evidence>
<organism evidence="5 6">
    <name type="scientific">Macrolepiota fuliginosa MF-IS2</name>
    <dbReference type="NCBI Taxonomy" id="1400762"/>
    <lineage>
        <taxon>Eukaryota</taxon>
        <taxon>Fungi</taxon>
        <taxon>Dikarya</taxon>
        <taxon>Basidiomycota</taxon>
        <taxon>Agaricomycotina</taxon>
        <taxon>Agaricomycetes</taxon>
        <taxon>Agaricomycetidae</taxon>
        <taxon>Agaricales</taxon>
        <taxon>Agaricineae</taxon>
        <taxon>Agaricaceae</taxon>
        <taxon>Macrolepiota</taxon>
    </lineage>
</organism>
<comment type="similarity">
    <text evidence="2">Belongs to the cerato-platanin family.</text>
</comment>
<dbReference type="GO" id="GO:0005576">
    <property type="term" value="C:extracellular region"/>
    <property type="evidence" value="ECO:0007669"/>
    <property type="project" value="UniProtKB-SubCell"/>
</dbReference>
<evidence type="ECO:0000256" key="1">
    <source>
        <dbReference type="ARBA" id="ARBA00004613"/>
    </source>
</evidence>
<evidence type="ECO:0000256" key="4">
    <source>
        <dbReference type="SAM" id="SignalP"/>
    </source>
</evidence>
<comment type="subcellular location">
    <subcellularLocation>
        <location evidence="1">Secreted</location>
    </subcellularLocation>
</comment>
<evidence type="ECO:0000313" key="5">
    <source>
        <dbReference type="EMBL" id="KAF9450972.1"/>
    </source>
</evidence>
<evidence type="ECO:0000256" key="2">
    <source>
        <dbReference type="ARBA" id="ARBA00010421"/>
    </source>
</evidence>
<evidence type="ECO:0000256" key="3">
    <source>
        <dbReference type="ARBA" id="ARBA00022525"/>
    </source>
</evidence>
<keyword evidence="6" id="KW-1185">Reference proteome</keyword>
<dbReference type="Proteomes" id="UP000807342">
    <property type="component" value="Unassembled WGS sequence"/>
</dbReference>